<keyword evidence="2" id="KW-1185">Reference proteome</keyword>
<accession>A0A3D9T4X8</accession>
<protein>
    <submittedName>
        <fullName evidence="1">Uncharacterized protein</fullName>
    </submittedName>
</protein>
<proteinExistence type="predicted"/>
<dbReference type="AlphaFoldDB" id="A0A3D9T4X8"/>
<comment type="caution">
    <text evidence="1">The sequence shown here is derived from an EMBL/GenBank/DDBJ whole genome shotgun (WGS) entry which is preliminary data.</text>
</comment>
<organism evidence="1 2">
    <name type="scientific">Thermomonospora umbrina</name>
    <dbReference type="NCBI Taxonomy" id="111806"/>
    <lineage>
        <taxon>Bacteria</taxon>
        <taxon>Bacillati</taxon>
        <taxon>Actinomycetota</taxon>
        <taxon>Actinomycetes</taxon>
        <taxon>Streptosporangiales</taxon>
        <taxon>Thermomonosporaceae</taxon>
        <taxon>Thermomonospora</taxon>
    </lineage>
</organism>
<sequence length="173" mass="18727">MTAQTFAVSVSYFQYLLHTQDADLTESPYAGGNGLIWVDPAGEAAIIMTGTDTGPVTLTIDVTDQPPDADLDTWDDVVEASVTLTGDGIVIYAPADMEGGHEVELPASAEETRTYRLRAHARGRDQGRAQQFTDIASSPPEEHLILLWPADEADEQRLKLTDAVGAEIRARTQ</sequence>
<dbReference type="OrthoDB" id="4485313at2"/>
<dbReference type="Proteomes" id="UP000256661">
    <property type="component" value="Unassembled WGS sequence"/>
</dbReference>
<name>A0A3D9T4X8_9ACTN</name>
<gene>
    <name evidence="1" type="ORF">DFJ69_5827</name>
</gene>
<evidence type="ECO:0000313" key="1">
    <source>
        <dbReference type="EMBL" id="REF00296.1"/>
    </source>
</evidence>
<dbReference type="EMBL" id="QTTT01000001">
    <property type="protein sequence ID" value="REF00296.1"/>
    <property type="molecule type" value="Genomic_DNA"/>
</dbReference>
<dbReference type="RefSeq" id="WP_116025463.1">
    <property type="nucleotide sequence ID" value="NZ_QTTT01000001.1"/>
</dbReference>
<evidence type="ECO:0000313" key="2">
    <source>
        <dbReference type="Proteomes" id="UP000256661"/>
    </source>
</evidence>
<reference evidence="1 2" key="1">
    <citation type="submission" date="2018-08" db="EMBL/GenBank/DDBJ databases">
        <title>Sequencing the genomes of 1000 actinobacteria strains.</title>
        <authorList>
            <person name="Klenk H.-P."/>
        </authorList>
    </citation>
    <scope>NUCLEOTIDE SEQUENCE [LARGE SCALE GENOMIC DNA]</scope>
    <source>
        <strain evidence="1 2">DSM 43927</strain>
    </source>
</reference>